<evidence type="ECO:0000313" key="3">
    <source>
        <dbReference type="Proteomes" id="UP000509597"/>
    </source>
</evidence>
<organism evidence="2 3">
    <name type="scientific">Chitinibacter bivalviorum</name>
    <dbReference type="NCBI Taxonomy" id="2739434"/>
    <lineage>
        <taxon>Bacteria</taxon>
        <taxon>Pseudomonadati</taxon>
        <taxon>Pseudomonadota</taxon>
        <taxon>Betaproteobacteria</taxon>
        <taxon>Neisseriales</taxon>
        <taxon>Chitinibacteraceae</taxon>
        <taxon>Chitinibacter</taxon>
    </lineage>
</organism>
<reference evidence="2 3" key="1">
    <citation type="submission" date="2020-07" db="EMBL/GenBank/DDBJ databases">
        <title>Complete genome sequence of Chitinibacter sp. 2T18.</title>
        <authorList>
            <person name="Bae J.-W."/>
            <person name="Choi J.-W."/>
        </authorList>
    </citation>
    <scope>NUCLEOTIDE SEQUENCE [LARGE SCALE GENOMIC DNA]</scope>
    <source>
        <strain evidence="2 3">2T18</strain>
    </source>
</reference>
<keyword evidence="3" id="KW-1185">Reference proteome</keyword>
<evidence type="ECO:0000313" key="2">
    <source>
        <dbReference type="EMBL" id="QLG87543.1"/>
    </source>
</evidence>
<protein>
    <submittedName>
        <fullName evidence="2">PilZ domain-containing protein</fullName>
    </submittedName>
</protein>
<dbReference type="AlphaFoldDB" id="A0A7H9BFQ2"/>
<proteinExistence type="predicted"/>
<name>A0A7H9BFQ2_9NEIS</name>
<dbReference type="EMBL" id="CP058627">
    <property type="protein sequence ID" value="QLG87543.1"/>
    <property type="molecule type" value="Genomic_DNA"/>
</dbReference>
<dbReference type="InterPro" id="IPR031800">
    <property type="entry name" value="PilZ_atypical"/>
</dbReference>
<feature type="domain" description="Cyclic di-GMP receptor atypical PilZ" evidence="1">
    <location>
        <begin position="44"/>
        <end position="160"/>
    </location>
</feature>
<accession>A0A7H9BFQ2</accession>
<evidence type="ECO:0000259" key="1">
    <source>
        <dbReference type="Pfam" id="PF16823"/>
    </source>
</evidence>
<dbReference type="KEGG" id="chiz:HQ393_04340"/>
<gene>
    <name evidence="2" type="ORF">HQ393_04340</name>
</gene>
<dbReference type="Pfam" id="PF16823">
    <property type="entry name" value="tPilZ"/>
    <property type="match status" value="1"/>
</dbReference>
<sequence length="164" mass="18469">MLQIEGPTFESTLPFAWQAGVFKSSATEWEIVRYLMVLADFEQTPVSIELAQAKQDLLLLWLAKNQSISLPNAQQVQMGLSQVSWLNHEPIEVGSTGAIQFAFSALFPFLLKLKVIVIACTPVQAGHRVIVQFCDLSPVVQDQIEQTIFRYHRRAIQNAKQTNL</sequence>
<dbReference type="Proteomes" id="UP000509597">
    <property type="component" value="Chromosome"/>
</dbReference>
<dbReference type="RefSeq" id="WP_179357626.1">
    <property type="nucleotide sequence ID" value="NZ_CP058627.1"/>
</dbReference>